<comment type="caution">
    <text evidence="2">The sequence shown here is derived from an EMBL/GenBank/DDBJ whole genome shotgun (WGS) entry which is preliminary data.</text>
</comment>
<dbReference type="EMBL" id="JBJQOH010000006">
    <property type="protein sequence ID" value="KAL3683287.1"/>
    <property type="molecule type" value="Genomic_DNA"/>
</dbReference>
<protein>
    <submittedName>
        <fullName evidence="2">Uncharacterized protein</fullName>
    </submittedName>
</protein>
<dbReference type="Proteomes" id="UP001633002">
    <property type="component" value="Unassembled WGS sequence"/>
</dbReference>
<organism evidence="2 3">
    <name type="scientific">Riccia sorocarpa</name>
    <dbReference type="NCBI Taxonomy" id="122646"/>
    <lineage>
        <taxon>Eukaryota</taxon>
        <taxon>Viridiplantae</taxon>
        <taxon>Streptophyta</taxon>
        <taxon>Embryophyta</taxon>
        <taxon>Marchantiophyta</taxon>
        <taxon>Marchantiopsida</taxon>
        <taxon>Marchantiidae</taxon>
        <taxon>Marchantiales</taxon>
        <taxon>Ricciaceae</taxon>
        <taxon>Riccia</taxon>
    </lineage>
</organism>
<keyword evidence="3" id="KW-1185">Reference proteome</keyword>
<evidence type="ECO:0000256" key="1">
    <source>
        <dbReference type="SAM" id="MobiDB-lite"/>
    </source>
</evidence>
<feature type="compositionally biased region" description="Polar residues" evidence="1">
    <location>
        <begin position="215"/>
        <end position="224"/>
    </location>
</feature>
<feature type="compositionally biased region" description="Basic and acidic residues" evidence="1">
    <location>
        <begin position="229"/>
        <end position="242"/>
    </location>
</feature>
<sequence length="256" mass="28471">MSDSVKAYEGLHEGTSLFQTGSQFPVASSQHCSSPVPSSLCSLETLIAFQAVTCEWANSLPTGSDISLGSHSRVIIDFWAMSSHRAAEMHFRRIRARDYRIWELKAYFEDGTGELEATAWEATRCFIGMPLDEFVAKEMCDDEAEILERCISRMWILRLGRSKNHRGIYARIEYADVVSRKVLFHGNSPSREQPAAESLPSSPVSTISVFGDVSSPVSTATSTCEGEYGGEKPKESGDVSRESFRRGFETCFVTEH</sequence>
<gene>
    <name evidence="2" type="ORF">R1sor_001309</name>
</gene>
<reference evidence="2 3" key="1">
    <citation type="submission" date="2024-09" db="EMBL/GenBank/DDBJ databases">
        <title>Chromosome-scale assembly of Riccia sorocarpa.</title>
        <authorList>
            <person name="Paukszto L."/>
        </authorList>
    </citation>
    <scope>NUCLEOTIDE SEQUENCE [LARGE SCALE GENOMIC DNA]</scope>
    <source>
        <strain evidence="2">LP-2024</strain>
        <tissue evidence="2">Aerial parts of the thallus</tissue>
    </source>
</reference>
<evidence type="ECO:0000313" key="2">
    <source>
        <dbReference type="EMBL" id="KAL3683287.1"/>
    </source>
</evidence>
<feature type="region of interest" description="Disordered" evidence="1">
    <location>
        <begin position="215"/>
        <end position="242"/>
    </location>
</feature>
<name>A0ABD3GYP9_9MARC</name>
<dbReference type="AlphaFoldDB" id="A0ABD3GYP9"/>
<accession>A0ABD3GYP9</accession>
<proteinExistence type="predicted"/>
<evidence type="ECO:0000313" key="3">
    <source>
        <dbReference type="Proteomes" id="UP001633002"/>
    </source>
</evidence>